<dbReference type="SUPFAM" id="SSF56954">
    <property type="entry name" value="Outer membrane efflux proteins (OEP)"/>
    <property type="match status" value="1"/>
</dbReference>
<keyword evidence="6" id="KW-0472">Membrane</keyword>
<evidence type="ECO:0000313" key="10">
    <source>
        <dbReference type="Proteomes" id="UP001597511"/>
    </source>
</evidence>
<evidence type="ECO:0000256" key="7">
    <source>
        <dbReference type="ARBA" id="ARBA00023237"/>
    </source>
</evidence>
<dbReference type="Proteomes" id="UP001597511">
    <property type="component" value="Unassembled WGS sequence"/>
</dbReference>
<reference evidence="10" key="1">
    <citation type="journal article" date="2019" name="Int. J. Syst. Evol. Microbiol.">
        <title>The Global Catalogue of Microorganisms (GCM) 10K type strain sequencing project: providing services to taxonomists for standard genome sequencing and annotation.</title>
        <authorList>
            <consortium name="The Broad Institute Genomics Platform"/>
            <consortium name="The Broad Institute Genome Sequencing Center for Infectious Disease"/>
            <person name="Wu L."/>
            <person name="Ma J."/>
        </authorList>
    </citation>
    <scope>NUCLEOTIDE SEQUENCE [LARGE SCALE GENOMIC DNA]</scope>
    <source>
        <strain evidence="10">KCTC 23299</strain>
    </source>
</reference>
<accession>A0ABW6A1Y9</accession>
<feature type="signal peptide" evidence="8">
    <location>
        <begin position="1"/>
        <end position="24"/>
    </location>
</feature>
<evidence type="ECO:0000256" key="4">
    <source>
        <dbReference type="ARBA" id="ARBA00022452"/>
    </source>
</evidence>
<dbReference type="InterPro" id="IPR003423">
    <property type="entry name" value="OMP_efflux"/>
</dbReference>
<keyword evidence="7" id="KW-0998">Cell outer membrane</keyword>
<keyword evidence="5" id="KW-0812">Transmembrane</keyword>
<dbReference type="Gene3D" id="1.20.1600.10">
    <property type="entry name" value="Outer membrane efflux proteins (OEP)"/>
    <property type="match status" value="1"/>
</dbReference>
<proteinExistence type="inferred from homology"/>
<dbReference type="EMBL" id="JBHUOZ010000001">
    <property type="protein sequence ID" value="MFD2918092.1"/>
    <property type="molecule type" value="Genomic_DNA"/>
</dbReference>
<sequence>MITVFRSKPKLLLFIFLLPVLVQAQNSLDGYIDSALTNNRVLQQKNISLEKATLALSIAKSYYYPNLGFQAGYQTAAGGRDINLPLGDLLNGVYGTLNQLTGSNNFPQLKNQQVNFLPKNFYDAKLRTTMPLYNQDIYYNKKIAHQQIALSELDIDVYKRELIKNVKEAYYNYLTALQAIDIYKQALEIANESKRVNQKLLDNGKGLHAYILRSESEIENINAQINAAEQQSANAMMYFNFLLNRPLRASISTDYPVAKNMEEAGGLLLREYNNSSREEITLLDKVVQLNETAVAMNKSAYYPKLNSFLDLGSQAENFKFNSQSRYYMLGLQLDVPIFTGFRTKNKVKQAELDVANAKINKAQVAEQLNLAGSVAKNNLLAAWQTYTATTKQLEAAAAYQRLIDRGYKEGTNTFIETVDARGQFTQAQLAHNIQQYKVLIAAAVLEREAATIPLKTN</sequence>
<evidence type="ECO:0000313" key="9">
    <source>
        <dbReference type="EMBL" id="MFD2918092.1"/>
    </source>
</evidence>
<organism evidence="9 10">
    <name type="scientific">Terrimonas rubra</name>
    <dbReference type="NCBI Taxonomy" id="1035890"/>
    <lineage>
        <taxon>Bacteria</taxon>
        <taxon>Pseudomonadati</taxon>
        <taxon>Bacteroidota</taxon>
        <taxon>Chitinophagia</taxon>
        <taxon>Chitinophagales</taxon>
        <taxon>Chitinophagaceae</taxon>
        <taxon>Terrimonas</taxon>
    </lineage>
</organism>
<comment type="subcellular location">
    <subcellularLocation>
        <location evidence="1">Cell outer membrane</location>
    </subcellularLocation>
</comment>
<dbReference type="PANTHER" id="PTHR30026">
    <property type="entry name" value="OUTER MEMBRANE PROTEIN TOLC"/>
    <property type="match status" value="1"/>
</dbReference>
<protein>
    <submittedName>
        <fullName evidence="9">TolC family protein</fullName>
    </submittedName>
</protein>
<comment type="caution">
    <text evidence="9">The sequence shown here is derived from an EMBL/GenBank/DDBJ whole genome shotgun (WGS) entry which is preliminary data.</text>
</comment>
<evidence type="ECO:0000256" key="5">
    <source>
        <dbReference type="ARBA" id="ARBA00022692"/>
    </source>
</evidence>
<evidence type="ECO:0000256" key="1">
    <source>
        <dbReference type="ARBA" id="ARBA00004442"/>
    </source>
</evidence>
<gene>
    <name evidence="9" type="ORF">ACFS6H_00140</name>
</gene>
<keyword evidence="10" id="KW-1185">Reference proteome</keyword>
<keyword evidence="8" id="KW-0732">Signal</keyword>
<dbReference type="RefSeq" id="WP_386093591.1">
    <property type="nucleotide sequence ID" value="NZ_JBHUOZ010000001.1"/>
</dbReference>
<comment type="similarity">
    <text evidence="2">Belongs to the outer membrane factor (OMF) (TC 1.B.17) family.</text>
</comment>
<evidence type="ECO:0000256" key="3">
    <source>
        <dbReference type="ARBA" id="ARBA00022448"/>
    </source>
</evidence>
<evidence type="ECO:0000256" key="8">
    <source>
        <dbReference type="SAM" id="SignalP"/>
    </source>
</evidence>
<evidence type="ECO:0000256" key="6">
    <source>
        <dbReference type="ARBA" id="ARBA00023136"/>
    </source>
</evidence>
<keyword evidence="3" id="KW-0813">Transport</keyword>
<keyword evidence="4" id="KW-1134">Transmembrane beta strand</keyword>
<dbReference type="InterPro" id="IPR051906">
    <property type="entry name" value="TolC-like"/>
</dbReference>
<feature type="chain" id="PRO_5045537388" evidence="8">
    <location>
        <begin position="25"/>
        <end position="457"/>
    </location>
</feature>
<dbReference type="PANTHER" id="PTHR30026:SF20">
    <property type="entry name" value="OUTER MEMBRANE PROTEIN TOLC"/>
    <property type="match status" value="1"/>
</dbReference>
<dbReference type="Pfam" id="PF02321">
    <property type="entry name" value="OEP"/>
    <property type="match status" value="2"/>
</dbReference>
<evidence type="ECO:0000256" key="2">
    <source>
        <dbReference type="ARBA" id="ARBA00007613"/>
    </source>
</evidence>
<name>A0ABW6A1Y9_9BACT</name>